<keyword evidence="1" id="KW-0812">Transmembrane</keyword>
<protein>
    <submittedName>
        <fullName evidence="2">Uncharacterized protein</fullName>
    </submittedName>
</protein>
<evidence type="ECO:0000256" key="1">
    <source>
        <dbReference type="SAM" id="Phobius"/>
    </source>
</evidence>
<dbReference type="STRING" id="398512.Bccel_4716"/>
<accession>A0A0L6JVI0</accession>
<feature type="transmembrane region" description="Helical" evidence="1">
    <location>
        <begin position="159"/>
        <end position="178"/>
    </location>
</feature>
<keyword evidence="3" id="KW-1185">Reference proteome</keyword>
<comment type="caution">
    <text evidence="2">The sequence shown here is derived from an EMBL/GenBank/DDBJ whole genome shotgun (WGS) entry which is preliminary data.</text>
</comment>
<feature type="transmembrane region" description="Helical" evidence="1">
    <location>
        <begin position="263"/>
        <end position="281"/>
    </location>
</feature>
<proteinExistence type="predicted"/>
<dbReference type="PATRIC" id="fig|398512.5.peg.4942"/>
<feature type="transmembrane region" description="Helical" evidence="1">
    <location>
        <begin position="66"/>
        <end position="86"/>
    </location>
</feature>
<dbReference type="Proteomes" id="UP000036923">
    <property type="component" value="Unassembled WGS sequence"/>
</dbReference>
<feature type="transmembrane region" description="Helical" evidence="1">
    <location>
        <begin position="95"/>
        <end position="114"/>
    </location>
</feature>
<reference evidence="3" key="1">
    <citation type="submission" date="2015-07" db="EMBL/GenBank/DDBJ databases">
        <title>Near-Complete Genome Sequence of the Cellulolytic Bacterium Bacteroides (Pseudobacteroides) cellulosolvens ATCC 35603.</title>
        <authorList>
            <person name="Dassa B."/>
            <person name="Utturkar S.M."/>
            <person name="Klingeman D.M."/>
            <person name="Hurt R.A."/>
            <person name="Keller M."/>
            <person name="Xu J."/>
            <person name="Reddy Y.H.K."/>
            <person name="Borovok I."/>
            <person name="Grinberg I.R."/>
            <person name="Lamed R."/>
            <person name="Zhivin O."/>
            <person name="Bayer E.A."/>
            <person name="Brown S.D."/>
        </authorList>
    </citation>
    <scope>NUCLEOTIDE SEQUENCE [LARGE SCALE GENOMIC DNA]</scope>
    <source>
        <strain evidence="3">DSM 2933</strain>
    </source>
</reference>
<feature type="transmembrane region" description="Helical" evidence="1">
    <location>
        <begin position="198"/>
        <end position="220"/>
    </location>
</feature>
<dbReference type="OrthoDB" id="3260635at2"/>
<dbReference type="EMBL" id="LGTC01000001">
    <property type="protein sequence ID" value="KNY29442.1"/>
    <property type="molecule type" value="Genomic_DNA"/>
</dbReference>
<keyword evidence="1" id="KW-1133">Transmembrane helix</keyword>
<dbReference type="eggNOG" id="ENOG502ZBBG">
    <property type="taxonomic scope" value="Bacteria"/>
</dbReference>
<feature type="transmembrane region" description="Helical" evidence="1">
    <location>
        <begin position="7"/>
        <end position="28"/>
    </location>
</feature>
<keyword evidence="1" id="KW-0472">Membrane</keyword>
<evidence type="ECO:0000313" key="3">
    <source>
        <dbReference type="Proteomes" id="UP000036923"/>
    </source>
</evidence>
<dbReference type="RefSeq" id="WP_050753757.1">
    <property type="nucleotide sequence ID" value="NZ_JQKC01000001.1"/>
</dbReference>
<dbReference type="AlphaFoldDB" id="A0A0L6JVI0"/>
<organism evidence="2 3">
    <name type="scientific">Pseudobacteroides cellulosolvens ATCC 35603 = DSM 2933</name>
    <dbReference type="NCBI Taxonomy" id="398512"/>
    <lineage>
        <taxon>Bacteria</taxon>
        <taxon>Bacillati</taxon>
        <taxon>Bacillota</taxon>
        <taxon>Clostridia</taxon>
        <taxon>Eubacteriales</taxon>
        <taxon>Oscillospiraceae</taxon>
        <taxon>Pseudobacteroides</taxon>
    </lineage>
</organism>
<evidence type="ECO:0000313" key="2">
    <source>
        <dbReference type="EMBL" id="KNY29442.1"/>
    </source>
</evidence>
<name>A0A0L6JVI0_9FIRM</name>
<feature type="transmembrane region" description="Helical" evidence="1">
    <location>
        <begin position="227"/>
        <end position="251"/>
    </location>
</feature>
<feature type="transmembrane region" description="Helical" evidence="1">
    <location>
        <begin position="120"/>
        <end position="138"/>
    </location>
</feature>
<sequence precursor="true">MKNKNLINILVLLIVIGSLVCSLAGLFWKGGNGQYEFKSINNEIIKITGSGIYKNDSVSITAQGKAIDIVTLVLGIPVLLISLYFANRRSFRGRLILTGTIGYFLYTYMSYTFLWMYNPLFIVYVFLMSSSLFIFILLMMSFDMENISLYFDKRLPIKFLGGFQIFIAFAVGMLWLGKIAPSIFSDAVPVGLEHYTTLVIQGMDLGFVVPTAVLSGVLIIKKKPLGYLLSSIVIIKGITLLASITAGMVYLAMDNVSVNMVEVGVFSFFDILAVFALVLLMKNIKVPSENRLG</sequence>
<gene>
    <name evidence="2" type="ORF">Bccel_4716</name>
</gene>